<gene>
    <name evidence="1" type="ORF">NE237_018425</name>
</gene>
<sequence length="102" mass="12110">MSSYVCHDALYKPCSLIVNFFFPMYGFEGFWGQKDDQSCLIEFEWQGFQSFPILKPTRLFLLTCLCISNVNRSVCIYGYFVHGLRDCLKKMLFQYYCIIMTF</sequence>
<dbReference type="Proteomes" id="UP001141806">
    <property type="component" value="Unassembled WGS sequence"/>
</dbReference>
<dbReference type="AlphaFoldDB" id="A0A9Q0KA08"/>
<evidence type="ECO:0000313" key="2">
    <source>
        <dbReference type="Proteomes" id="UP001141806"/>
    </source>
</evidence>
<dbReference type="EMBL" id="JAMYWD010000007">
    <property type="protein sequence ID" value="KAJ4966576.1"/>
    <property type="molecule type" value="Genomic_DNA"/>
</dbReference>
<organism evidence="1 2">
    <name type="scientific">Protea cynaroides</name>
    <dbReference type="NCBI Taxonomy" id="273540"/>
    <lineage>
        <taxon>Eukaryota</taxon>
        <taxon>Viridiplantae</taxon>
        <taxon>Streptophyta</taxon>
        <taxon>Embryophyta</taxon>
        <taxon>Tracheophyta</taxon>
        <taxon>Spermatophyta</taxon>
        <taxon>Magnoliopsida</taxon>
        <taxon>Proteales</taxon>
        <taxon>Proteaceae</taxon>
        <taxon>Protea</taxon>
    </lineage>
</organism>
<accession>A0A9Q0KA08</accession>
<evidence type="ECO:0000313" key="1">
    <source>
        <dbReference type="EMBL" id="KAJ4966576.1"/>
    </source>
</evidence>
<reference evidence="1" key="1">
    <citation type="journal article" date="2023" name="Plant J.">
        <title>The genome of the king protea, Protea cynaroides.</title>
        <authorList>
            <person name="Chang J."/>
            <person name="Duong T.A."/>
            <person name="Schoeman C."/>
            <person name="Ma X."/>
            <person name="Roodt D."/>
            <person name="Barker N."/>
            <person name="Li Z."/>
            <person name="Van de Peer Y."/>
            <person name="Mizrachi E."/>
        </authorList>
    </citation>
    <scope>NUCLEOTIDE SEQUENCE</scope>
    <source>
        <tissue evidence="1">Young leaves</tissue>
    </source>
</reference>
<keyword evidence="2" id="KW-1185">Reference proteome</keyword>
<proteinExistence type="predicted"/>
<comment type="caution">
    <text evidence="1">The sequence shown here is derived from an EMBL/GenBank/DDBJ whole genome shotgun (WGS) entry which is preliminary data.</text>
</comment>
<protein>
    <submittedName>
        <fullName evidence="1">Uncharacterized protein</fullName>
    </submittedName>
</protein>
<name>A0A9Q0KA08_9MAGN</name>